<evidence type="ECO:0000313" key="2">
    <source>
        <dbReference type="EMBL" id="MFC6283678.1"/>
    </source>
</evidence>
<dbReference type="RefSeq" id="WP_371436554.1">
    <property type="nucleotide sequence ID" value="NZ_JBHSRS010000083.1"/>
</dbReference>
<protein>
    <submittedName>
        <fullName evidence="2">Uncharacterized protein</fullName>
    </submittedName>
</protein>
<name>A0ABW1U394_9BURK</name>
<keyword evidence="3" id="KW-1185">Reference proteome</keyword>
<dbReference type="Proteomes" id="UP001596270">
    <property type="component" value="Unassembled WGS sequence"/>
</dbReference>
<proteinExistence type="predicted"/>
<evidence type="ECO:0000256" key="1">
    <source>
        <dbReference type="SAM" id="SignalP"/>
    </source>
</evidence>
<accession>A0ABW1U394</accession>
<gene>
    <name evidence="2" type="ORF">ACFQND_20820</name>
</gene>
<sequence>MNAPIHFKLNSVARGAAGFFITALLAMSAATAQIASGTTGIDATGNAKSEMAACNNGRSQEDRATCMTETRNAAAAKRAGKLNNADGQFKANALKRCDVLSGEDKVACQARIEGYGEAKGSVAGGGVIREVETAVIPKDAGSNVIVQPKTSTDAIIVIPAQR</sequence>
<evidence type="ECO:0000313" key="3">
    <source>
        <dbReference type="Proteomes" id="UP001596270"/>
    </source>
</evidence>
<keyword evidence="1" id="KW-0732">Signal</keyword>
<feature type="signal peptide" evidence="1">
    <location>
        <begin position="1"/>
        <end position="32"/>
    </location>
</feature>
<dbReference type="EMBL" id="JBHSRS010000083">
    <property type="protein sequence ID" value="MFC6283678.1"/>
    <property type="molecule type" value="Genomic_DNA"/>
</dbReference>
<organism evidence="2 3">
    <name type="scientific">Polaromonas aquatica</name>
    <dbReference type="NCBI Taxonomy" id="332657"/>
    <lineage>
        <taxon>Bacteria</taxon>
        <taxon>Pseudomonadati</taxon>
        <taxon>Pseudomonadota</taxon>
        <taxon>Betaproteobacteria</taxon>
        <taxon>Burkholderiales</taxon>
        <taxon>Comamonadaceae</taxon>
        <taxon>Polaromonas</taxon>
    </lineage>
</organism>
<comment type="caution">
    <text evidence="2">The sequence shown here is derived from an EMBL/GenBank/DDBJ whole genome shotgun (WGS) entry which is preliminary data.</text>
</comment>
<feature type="chain" id="PRO_5046911380" evidence="1">
    <location>
        <begin position="33"/>
        <end position="162"/>
    </location>
</feature>
<reference evidence="3" key="1">
    <citation type="journal article" date="2019" name="Int. J. Syst. Evol. Microbiol.">
        <title>The Global Catalogue of Microorganisms (GCM) 10K type strain sequencing project: providing services to taxonomists for standard genome sequencing and annotation.</title>
        <authorList>
            <consortium name="The Broad Institute Genomics Platform"/>
            <consortium name="The Broad Institute Genome Sequencing Center for Infectious Disease"/>
            <person name="Wu L."/>
            <person name="Ma J."/>
        </authorList>
    </citation>
    <scope>NUCLEOTIDE SEQUENCE [LARGE SCALE GENOMIC DNA]</scope>
    <source>
        <strain evidence="3">CCUG 39402</strain>
    </source>
</reference>